<protein>
    <submittedName>
        <fullName evidence="1">Uncharacterized protein</fullName>
    </submittedName>
</protein>
<name>A0A538TW23_UNCEI</name>
<dbReference type="Proteomes" id="UP000319836">
    <property type="component" value="Unassembled WGS sequence"/>
</dbReference>
<comment type="caution">
    <text evidence="1">The sequence shown here is derived from an EMBL/GenBank/DDBJ whole genome shotgun (WGS) entry which is preliminary data.</text>
</comment>
<accession>A0A538TW23</accession>
<dbReference type="AlphaFoldDB" id="A0A538TW23"/>
<sequence>MSLLLPQTRSGTVRSARIVEIHGDRYVDLVVALDAADPPGASGRVSATECPTDLAIGERVTVRFTMGVMTRVKRE</sequence>
<dbReference type="EMBL" id="VBPA01000432">
    <property type="protein sequence ID" value="TMQ67819.1"/>
    <property type="molecule type" value="Genomic_DNA"/>
</dbReference>
<organism evidence="1 2">
    <name type="scientific">Eiseniibacteriota bacterium</name>
    <dbReference type="NCBI Taxonomy" id="2212470"/>
    <lineage>
        <taxon>Bacteria</taxon>
        <taxon>Candidatus Eiseniibacteriota</taxon>
    </lineage>
</organism>
<proteinExistence type="predicted"/>
<evidence type="ECO:0000313" key="2">
    <source>
        <dbReference type="Proteomes" id="UP000319836"/>
    </source>
</evidence>
<reference evidence="1 2" key="1">
    <citation type="journal article" date="2019" name="Nat. Microbiol.">
        <title>Mediterranean grassland soil C-N compound turnover is dependent on rainfall and depth, and is mediated by genomically divergent microorganisms.</title>
        <authorList>
            <person name="Diamond S."/>
            <person name="Andeer P.F."/>
            <person name="Li Z."/>
            <person name="Crits-Christoph A."/>
            <person name="Burstein D."/>
            <person name="Anantharaman K."/>
            <person name="Lane K.R."/>
            <person name="Thomas B.C."/>
            <person name="Pan C."/>
            <person name="Northen T.R."/>
            <person name="Banfield J.F."/>
        </authorList>
    </citation>
    <scope>NUCLEOTIDE SEQUENCE [LARGE SCALE GENOMIC DNA]</scope>
    <source>
        <strain evidence="1">WS_10</strain>
    </source>
</reference>
<evidence type="ECO:0000313" key="1">
    <source>
        <dbReference type="EMBL" id="TMQ67819.1"/>
    </source>
</evidence>
<gene>
    <name evidence="1" type="ORF">E6K80_14925</name>
</gene>